<keyword evidence="1" id="KW-0472">Membrane</keyword>
<reference evidence="2" key="2">
    <citation type="journal article" date="2021" name="PeerJ">
        <title>Extensive microbial diversity within the chicken gut microbiome revealed by metagenomics and culture.</title>
        <authorList>
            <person name="Gilroy R."/>
            <person name="Ravi A."/>
            <person name="Getino M."/>
            <person name="Pursley I."/>
            <person name="Horton D.L."/>
            <person name="Alikhan N.F."/>
            <person name="Baker D."/>
            <person name="Gharbi K."/>
            <person name="Hall N."/>
            <person name="Watson M."/>
            <person name="Adriaenssens E.M."/>
            <person name="Foster-Nyarko E."/>
            <person name="Jarju S."/>
            <person name="Secka A."/>
            <person name="Antonio M."/>
            <person name="Oren A."/>
            <person name="Chaudhuri R.R."/>
            <person name="La Ragione R."/>
            <person name="Hildebrand F."/>
            <person name="Pallen M.J."/>
        </authorList>
    </citation>
    <scope>NUCLEOTIDE SEQUENCE</scope>
    <source>
        <strain evidence="2">14508</strain>
    </source>
</reference>
<dbReference type="Proteomes" id="UP000886893">
    <property type="component" value="Unassembled WGS sequence"/>
</dbReference>
<feature type="transmembrane region" description="Helical" evidence="1">
    <location>
        <begin position="164"/>
        <end position="187"/>
    </location>
</feature>
<comment type="caution">
    <text evidence="2">The sequence shown here is derived from an EMBL/GenBank/DDBJ whole genome shotgun (WGS) entry which is preliminary data.</text>
</comment>
<keyword evidence="1" id="KW-0812">Transmembrane</keyword>
<feature type="transmembrane region" description="Helical" evidence="1">
    <location>
        <begin position="193"/>
        <end position="215"/>
    </location>
</feature>
<feature type="transmembrane region" description="Helical" evidence="1">
    <location>
        <begin position="129"/>
        <end position="152"/>
    </location>
</feature>
<name>A0A9D1K9B8_9FIRM</name>
<feature type="transmembrane region" description="Helical" evidence="1">
    <location>
        <begin position="255"/>
        <end position="277"/>
    </location>
</feature>
<dbReference type="PROSITE" id="PS51257">
    <property type="entry name" value="PROKAR_LIPOPROTEIN"/>
    <property type="match status" value="1"/>
</dbReference>
<evidence type="ECO:0000256" key="1">
    <source>
        <dbReference type="SAM" id="Phobius"/>
    </source>
</evidence>
<feature type="transmembrane region" description="Helical" evidence="1">
    <location>
        <begin position="20"/>
        <end position="39"/>
    </location>
</feature>
<organism evidence="2 3">
    <name type="scientific">Candidatus Caccosoma faecigallinarum</name>
    <dbReference type="NCBI Taxonomy" id="2840720"/>
    <lineage>
        <taxon>Bacteria</taxon>
        <taxon>Bacillati</taxon>
        <taxon>Bacillota</taxon>
        <taxon>Bacillota incertae sedis</taxon>
        <taxon>Candidatus Caccosoma</taxon>
    </lineage>
</organism>
<keyword evidence="1" id="KW-1133">Transmembrane helix</keyword>
<proteinExistence type="predicted"/>
<dbReference type="EMBL" id="DVKI01000048">
    <property type="protein sequence ID" value="HIT17052.1"/>
    <property type="molecule type" value="Genomic_DNA"/>
</dbReference>
<evidence type="ECO:0000313" key="2">
    <source>
        <dbReference type="EMBL" id="HIT17052.1"/>
    </source>
</evidence>
<accession>A0A9D1K9B8</accession>
<sequence>MIQQGLKNYFKNLKHFFTPLGTLLLGIVLGCSIAIPGMIQSIKTMIAEINSLSSEIHLDFHQFQNNLLQNLQVLNWAEPLETIELICSKEWLISTFKDCLNGLLGENFTTYGQQISGFISHCIQDFHSFFIVFIICILFSLIAGFLLTKFLVRRTIAKRSWWKFILHWLIDAILSTTLVFLSGWFFILWQPSGWLSMALSLILFGAISLIEAYFIQGFKKVSFKQIVNFKNIGAFLLTNFLIFLIAMALTWCIQWILNPIMALFVGISLFEIAFLVVSMDAESYVQSRCT</sequence>
<evidence type="ECO:0000313" key="3">
    <source>
        <dbReference type="Proteomes" id="UP000886893"/>
    </source>
</evidence>
<feature type="transmembrane region" description="Helical" evidence="1">
    <location>
        <begin position="227"/>
        <end position="249"/>
    </location>
</feature>
<gene>
    <name evidence="2" type="ORF">IAD04_01555</name>
</gene>
<protein>
    <submittedName>
        <fullName evidence="2">Uncharacterized protein</fullName>
    </submittedName>
</protein>
<dbReference type="AlphaFoldDB" id="A0A9D1K9B8"/>
<reference evidence="2" key="1">
    <citation type="submission" date="2020-10" db="EMBL/GenBank/DDBJ databases">
        <authorList>
            <person name="Gilroy R."/>
        </authorList>
    </citation>
    <scope>NUCLEOTIDE SEQUENCE</scope>
    <source>
        <strain evidence="2">14508</strain>
    </source>
</reference>